<feature type="compositionally biased region" description="Basic and acidic residues" evidence="1">
    <location>
        <begin position="315"/>
        <end position="329"/>
    </location>
</feature>
<dbReference type="Proteomes" id="UP000663827">
    <property type="component" value="Unassembled WGS sequence"/>
</dbReference>
<evidence type="ECO:0000313" key="4">
    <source>
        <dbReference type="Proteomes" id="UP000663827"/>
    </source>
</evidence>
<evidence type="ECO:0000259" key="2">
    <source>
        <dbReference type="Pfam" id="PF20149"/>
    </source>
</evidence>
<dbReference type="EMBL" id="CAJNJQ010000219">
    <property type="protein sequence ID" value="CAE7064065.1"/>
    <property type="molecule type" value="Genomic_DNA"/>
</dbReference>
<feature type="region of interest" description="Disordered" evidence="1">
    <location>
        <begin position="301"/>
        <end position="359"/>
    </location>
</feature>
<evidence type="ECO:0000256" key="1">
    <source>
        <dbReference type="SAM" id="MobiDB-lite"/>
    </source>
</evidence>
<evidence type="ECO:0000313" key="3">
    <source>
        <dbReference type="EMBL" id="CAE7064065.1"/>
    </source>
</evidence>
<protein>
    <recommendedName>
        <fullName evidence="2">DUF6532 domain-containing protein</fullName>
    </recommendedName>
</protein>
<comment type="caution">
    <text evidence="3">The sequence shown here is derived from an EMBL/GenBank/DDBJ whole genome shotgun (WGS) entry which is preliminary data.</text>
</comment>
<dbReference type="InterPro" id="IPR045341">
    <property type="entry name" value="DUF6532"/>
</dbReference>
<sequence>MKTARIAAVKVTRSDEDRTSKRGKQSRQPLSRTKPKLAQMPDKALPVLRRVYPLATAPIIVGGVYEWTPDDPGPNMGTYDEIIIRIWDEVTTELDVDVPYQDPYGTWITQQLSAYRNRTKGLLASVAHDELGLKERFSKGNAPLVDQLLPDGFHTAPPPRRPVPFFSNYIIHALKQVAFSQGKYGIRFPELFNPFPLQFMAYVATMSSHVINCHANGYYDLQKPLKLNEQANTFRSYLEQLVYLNDDDPELSEEYRTQLYDVACLFHWREKDWPPPKPSQPQPTHTWRGINLKTRGYISKYPTQKRAKLSTQDAWRPDSEDERAVQEERTEQDEVGDEAQEEGEETPSDPEHDLEADDN</sequence>
<feature type="compositionally biased region" description="Acidic residues" evidence="1">
    <location>
        <begin position="330"/>
        <end position="359"/>
    </location>
</feature>
<gene>
    <name evidence="3" type="ORF">RDB_LOCUS10168</name>
</gene>
<feature type="region of interest" description="Disordered" evidence="1">
    <location>
        <begin position="1"/>
        <end position="39"/>
    </location>
</feature>
<dbReference type="Pfam" id="PF20149">
    <property type="entry name" value="DUF6532"/>
    <property type="match status" value="1"/>
</dbReference>
<reference evidence="3" key="1">
    <citation type="submission" date="2021-01" db="EMBL/GenBank/DDBJ databases">
        <authorList>
            <person name="Kaushik A."/>
        </authorList>
    </citation>
    <scope>NUCLEOTIDE SEQUENCE</scope>
    <source>
        <strain evidence="3">AG5</strain>
    </source>
</reference>
<feature type="domain" description="DUF6532" evidence="2">
    <location>
        <begin position="74"/>
        <end position="241"/>
    </location>
</feature>
<organism evidence="3 4">
    <name type="scientific">Rhizoctonia solani</name>
    <dbReference type="NCBI Taxonomy" id="456999"/>
    <lineage>
        <taxon>Eukaryota</taxon>
        <taxon>Fungi</taxon>
        <taxon>Dikarya</taxon>
        <taxon>Basidiomycota</taxon>
        <taxon>Agaricomycotina</taxon>
        <taxon>Agaricomycetes</taxon>
        <taxon>Cantharellales</taxon>
        <taxon>Ceratobasidiaceae</taxon>
        <taxon>Rhizoctonia</taxon>
    </lineage>
</organism>
<dbReference type="AlphaFoldDB" id="A0A8H3DUS1"/>
<accession>A0A8H3DUS1</accession>
<proteinExistence type="predicted"/>
<name>A0A8H3DUS1_9AGAM</name>